<evidence type="ECO:0000313" key="10">
    <source>
        <dbReference type="Proteomes" id="UP000612362"/>
    </source>
</evidence>
<feature type="domain" description="PKD" evidence="8">
    <location>
        <begin position="86"/>
        <end position="156"/>
    </location>
</feature>
<dbReference type="EMBL" id="BNJF01000002">
    <property type="protein sequence ID" value="GHO46197.1"/>
    <property type="molecule type" value="Genomic_DNA"/>
</dbReference>
<dbReference type="SMART" id="SM00089">
    <property type="entry name" value="PKD"/>
    <property type="match status" value="2"/>
</dbReference>
<evidence type="ECO:0000256" key="4">
    <source>
        <dbReference type="ARBA" id="ARBA00022989"/>
    </source>
</evidence>
<dbReference type="InterPro" id="IPR022409">
    <property type="entry name" value="PKD/Chitinase_dom"/>
</dbReference>
<dbReference type="InterPro" id="IPR000601">
    <property type="entry name" value="PKD_dom"/>
</dbReference>
<keyword evidence="4 7" id="KW-1133">Transmembrane helix</keyword>
<feature type="transmembrane region" description="Helical" evidence="7">
    <location>
        <begin position="36"/>
        <end position="58"/>
    </location>
</feature>
<feature type="compositionally biased region" description="Polar residues" evidence="6">
    <location>
        <begin position="1"/>
        <end position="24"/>
    </location>
</feature>
<evidence type="ECO:0000256" key="2">
    <source>
        <dbReference type="ARBA" id="ARBA00022692"/>
    </source>
</evidence>
<comment type="subcellular location">
    <subcellularLocation>
        <location evidence="1">Membrane</location>
        <topology evidence="1">Multi-pass membrane protein</topology>
    </subcellularLocation>
</comment>
<dbReference type="GO" id="GO:0006816">
    <property type="term" value="P:calcium ion transport"/>
    <property type="evidence" value="ECO:0007669"/>
    <property type="project" value="TreeGrafter"/>
</dbReference>
<dbReference type="SUPFAM" id="SSF49299">
    <property type="entry name" value="PKD domain"/>
    <property type="match status" value="2"/>
</dbReference>
<protein>
    <recommendedName>
        <fullName evidence="8">PKD domain-containing protein</fullName>
    </recommendedName>
</protein>
<dbReference type="PROSITE" id="PS50093">
    <property type="entry name" value="PKD"/>
    <property type="match status" value="2"/>
</dbReference>
<accession>A0A8J3MRL5</accession>
<dbReference type="InterPro" id="IPR013783">
    <property type="entry name" value="Ig-like_fold"/>
</dbReference>
<sequence>MQSGIQSQPNAPMFNSTPNATSAHTLPPGLSPRHRIALIATVVLTLGLVVGSFAWLGWSGQRGLELGYPKPSVHIEELATKKPHMNEEVKFTAKGTGRDLKFSWAFGDSESGTDGSANRNGQSVSFTFSTPGSHLVMVTATDSTGKKVEDTTNVTVYPPIPVVSFTADTYSFSNTAYFDVDTSQLYSGTDIISCTWDFGDGKTETEDQSYYCRSNSHTYAHSGTYTVKLTVTDAYYQTSEPVTQFVKIG</sequence>
<dbReference type="PANTHER" id="PTHR46730">
    <property type="entry name" value="POLYCYSTIN-1"/>
    <property type="match status" value="1"/>
</dbReference>
<comment type="caution">
    <text evidence="9">The sequence shown here is derived from an EMBL/GenBank/DDBJ whole genome shotgun (WGS) entry which is preliminary data.</text>
</comment>
<dbReference type="InterPro" id="IPR035986">
    <property type="entry name" value="PKD_dom_sf"/>
</dbReference>
<keyword evidence="10" id="KW-1185">Reference proteome</keyword>
<evidence type="ECO:0000256" key="1">
    <source>
        <dbReference type="ARBA" id="ARBA00004141"/>
    </source>
</evidence>
<dbReference type="Pfam" id="PF00801">
    <property type="entry name" value="PKD"/>
    <property type="match status" value="1"/>
</dbReference>
<keyword evidence="2 7" id="KW-0812">Transmembrane</keyword>
<dbReference type="AlphaFoldDB" id="A0A8J3MRL5"/>
<evidence type="ECO:0000256" key="5">
    <source>
        <dbReference type="ARBA" id="ARBA00023136"/>
    </source>
</evidence>
<dbReference type="Gene3D" id="2.60.40.10">
    <property type="entry name" value="Immunoglobulins"/>
    <property type="match status" value="2"/>
</dbReference>
<keyword evidence="3" id="KW-0677">Repeat</keyword>
<keyword evidence="5 7" id="KW-0472">Membrane</keyword>
<dbReference type="Pfam" id="PF18911">
    <property type="entry name" value="PKD_4"/>
    <property type="match status" value="1"/>
</dbReference>
<gene>
    <name evidence="9" type="ORF">KSX_43600</name>
</gene>
<evidence type="ECO:0000256" key="3">
    <source>
        <dbReference type="ARBA" id="ARBA00022737"/>
    </source>
</evidence>
<reference evidence="9" key="1">
    <citation type="submission" date="2020-10" db="EMBL/GenBank/DDBJ databases">
        <title>Taxonomic study of unclassified bacteria belonging to the class Ktedonobacteria.</title>
        <authorList>
            <person name="Yabe S."/>
            <person name="Wang C.M."/>
            <person name="Zheng Y."/>
            <person name="Sakai Y."/>
            <person name="Cavaletti L."/>
            <person name="Monciardini P."/>
            <person name="Donadio S."/>
        </authorList>
    </citation>
    <scope>NUCLEOTIDE SEQUENCE</scope>
    <source>
        <strain evidence="9">SOSP1-1</strain>
    </source>
</reference>
<feature type="domain" description="PKD" evidence="8">
    <location>
        <begin position="187"/>
        <end position="234"/>
    </location>
</feature>
<dbReference type="GO" id="GO:0005261">
    <property type="term" value="F:monoatomic cation channel activity"/>
    <property type="evidence" value="ECO:0007669"/>
    <property type="project" value="TreeGrafter"/>
</dbReference>
<evidence type="ECO:0000256" key="6">
    <source>
        <dbReference type="SAM" id="MobiDB-lite"/>
    </source>
</evidence>
<proteinExistence type="predicted"/>
<dbReference type="GO" id="GO:0005886">
    <property type="term" value="C:plasma membrane"/>
    <property type="evidence" value="ECO:0007669"/>
    <property type="project" value="TreeGrafter"/>
</dbReference>
<dbReference type="Proteomes" id="UP000612362">
    <property type="component" value="Unassembled WGS sequence"/>
</dbReference>
<feature type="region of interest" description="Disordered" evidence="6">
    <location>
        <begin position="1"/>
        <end position="27"/>
    </location>
</feature>
<evidence type="ECO:0000313" key="9">
    <source>
        <dbReference type="EMBL" id="GHO46197.1"/>
    </source>
</evidence>
<evidence type="ECO:0000256" key="7">
    <source>
        <dbReference type="SAM" id="Phobius"/>
    </source>
</evidence>
<dbReference type="RefSeq" id="WP_220195589.1">
    <property type="nucleotide sequence ID" value="NZ_BNJF01000002.1"/>
</dbReference>
<evidence type="ECO:0000259" key="8">
    <source>
        <dbReference type="PROSITE" id="PS50093"/>
    </source>
</evidence>
<name>A0A8J3MRL5_9CHLR</name>
<dbReference type="PANTHER" id="PTHR46730:SF1">
    <property type="entry name" value="PLAT DOMAIN-CONTAINING PROTEIN"/>
    <property type="match status" value="1"/>
</dbReference>
<organism evidence="9 10">
    <name type="scientific">Ktedonospora formicarum</name>
    <dbReference type="NCBI Taxonomy" id="2778364"/>
    <lineage>
        <taxon>Bacteria</taxon>
        <taxon>Bacillati</taxon>
        <taxon>Chloroflexota</taxon>
        <taxon>Ktedonobacteria</taxon>
        <taxon>Ktedonobacterales</taxon>
        <taxon>Ktedonobacteraceae</taxon>
        <taxon>Ktedonospora</taxon>
    </lineage>
</organism>
<dbReference type="CDD" id="cd00146">
    <property type="entry name" value="PKD"/>
    <property type="match status" value="2"/>
</dbReference>